<name>A0A1S8CYW4_9GAMM</name>
<dbReference type="InterPro" id="IPR046158">
    <property type="entry name" value="DUF6160"/>
</dbReference>
<proteinExistence type="predicted"/>
<dbReference type="EMBL" id="MLCN01000004">
    <property type="protein sequence ID" value="ONG42012.1"/>
    <property type="molecule type" value="Genomic_DNA"/>
</dbReference>
<organism evidence="3 4">
    <name type="scientific">Alkanindiges hydrocarboniclasticus</name>
    <dbReference type="NCBI Taxonomy" id="1907941"/>
    <lineage>
        <taxon>Bacteria</taxon>
        <taxon>Pseudomonadati</taxon>
        <taxon>Pseudomonadota</taxon>
        <taxon>Gammaproteobacteria</taxon>
        <taxon>Moraxellales</taxon>
        <taxon>Moraxellaceae</taxon>
        <taxon>Alkanindiges</taxon>
    </lineage>
</organism>
<evidence type="ECO:0000313" key="4">
    <source>
        <dbReference type="Proteomes" id="UP000192132"/>
    </source>
</evidence>
<keyword evidence="1" id="KW-0732">Signal</keyword>
<gene>
    <name evidence="3" type="ORF">BKE30_01750</name>
</gene>
<dbReference type="Proteomes" id="UP000192132">
    <property type="component" value="Unassembled WGS sequence"/>
</dbReference>
<reference evidence="3 4" key="1">
    <citation type="submission" date="2016-10" db="EMBL/GenBank/DDBJ databases">
        <title>Draft Genome sequence of Alkanindiges sp. strain H1.</title>
        <authorList>
            <person name="Subhash Y."/>
            <person name="Lee S."/>
        </authorList>
    </citation>
    <scope>NUCLEOTIDE SEQUENCE [LARGE SCALE GENOMIC DNA]</scope>
    <source>
        <strain evidence="3 4">H1</strain>
    </source>
</reference>
<feature type="signal peptide" evidence="1">
    <location>
        <begin position="1"/>
        <end position="21"/>
    </location>
</feature>
<sequence>MKLFTKLALVSAVAISGQAMAMESMDDSALSATTGQDGITLTIMTDEVKIGKLLIHDNDGLSTTATISPTTATLAGGTATAGAIVVNDISVKVDTAVAPAALGGALARVNIDTDANGGDAVLNVNMINNALDINVGGIAVAASNDTSTMTGARRGAGAETEILGAMNIKVGPSALNIQLGADAPQGAMIWANGVIAGGLTISGIDLQDHSVMGGGSIGIDSLKVTSANSANLTVNTKIGVTTNGLAIKSSGANDIYMSAVRLGSDVAASIGSVEIQGMEMVNSTVLVSGH</sequence>
<evidence type="ECO:0000259" key="2">
    <source>
        <dbReference type="Pfam" id="PF19657"/>
    </source>
</evidence>
<feature type="chain" id="PRO_5013227182" description="DUF6160 domain-containing protein" evidence="1">
    <location>
        <begin position="22"/>
        <end position="290"/>
    </location>
</feature>
<comment type="caution">
    <text evidence="3">The sequence shown here is derived from an EMBL/GenBank/DDBJ whole genome shotgun (WGS) entry which is preliminary data.</text>
</comment>
<protein>
    <recommendedName>
        <fullName evidence="2">DUF6160 domain-containing protein</fullName>
    </recommendedName>
</protein>
<evidence type="ECO:0000256" key="1">
    <source>
        <dbReference type="SAM" id="SignalP"/>
    </source>
</evidence>
<evidence type="ECO:0000313" key="3">
    <source>
        <dbReference type="EMBL" id="ONG42012.1"/>
    </source>
</evidence>
<feature type="domain" description="DUF6160" evidence="2">
    <location>
        <begin position="1"/>
        <end position="95"/>
    </location>
</feature>
<dbReference type="AlphaFoldDB" id="A0A1S8CYW4"/>
<dbReference type="OrthoDB" id="6078536at2"/>
<dbReference type="RefSeq" id="WP_076876951.1">
    <property type="nucleotide sequence ID" value="NZ_MLCN01000004.1"/>
</dbReference>
<dbReference type="Pfam" id="PF19657">
    <property type="entry name" value="DUF6160"/>
    <property type="match status" value="1"/>
</dbReference>
<accession>A0A1S8CYW4</accession>
<keyword evidence="4" id="KW-1185">Reference proteome</keyword>
<dbReference type="STRING" id="1907941.BKE30_01750"/>